<evidence type="ECO:0000313" key="8">
    <source>
        <dbReference type="Proteomes" id="UP001271780"/>
    </source>
</evidence>
<keyword evidence="1" id="KW-0645">Protease</keyword>
<evidence type="ECO:0000256" key="4">
    <source>
        <dbReference type="ARBA" id="ARBA00022833"/>
    </source>
</evidence>
<protein>
    <submittedName>
        <fullName evidence="7">Mov34/MPN/PAD-1 family protein</fullName>
    </submittedName>
</protein>
<keyword evidence="3" id="KW-0378">Hydrolase</keyword>
<keyword evidence="2" id="KW-0479">Metal-binding</keyword>
<dbReference type="EMBL" id="JAVIIZ010000001">
    <property type="protein sequence ID" value="MDX8470972.1"/>
    <property type="molecule type" value="Genomic_DNA"/>
</dbReference>
<dbReference type="InterPro" id="IPR037518">
    <property type="entry name" value="MPN"/>
</dbReference>
<name>A0ABU4X851_9HYPH</name>
<gene>
    <name evidence="7" type="ORF">RFM27_02655</name>
</gene>
<organism evidence="7 8">
    <name type="scientific">Mesorhizobium dulcispinae</name>
    <dbReference type="NCBI Taxonomy" id="3072316"/>
    <lineage>
        <taxon>Bacteria</taxon>
        <taxon>Pseudomonadati</taxon>
        <taxon>Pseudomonadota</taxon>
        <taxon>Alphaproteobacteria</taxon>
        <taxon>Hyphomicrobiales</taxon>
        <taxon>Phyllobacteriaceae</taxon>
        <taxon>Mesorhizobium</taxon>
    </lineage>
</organism>
<dbReference type="Gene3D" id="3.40.140.10">
    <property type="entry name" value="Cytidine Deaminase, domain 2"/>
    <property type="match status" value="1"/>
</dbReference>
<feature type="domain" description="MPN" evidence="6">
    <location>
        <begin position="17"/>
        <end position="156"/>
    </location>
</feature>
<keyword evidence="5" id="KW-0482">Metalloprotease</keyword>
<evidence type="ECO:0000259" key="6">
    <source>
        <dbReference type="PROSITE" id="PS50249"/>
    </source>
</evidence>
<dbReference type="SUPFAM" id="SSF102712">
    <property type="entry name" value="JAB1/MPN domain"/>
    <property type="match status" value="1"/>
</dbReference>
<accession>A0ABU4X851</accession>
<reference evidence="7 8" key="1">
    <citation type="submission" date="2023-08" db="EMBL/GenBank/DDBJ databases">
        <title>Implementing the SeqCode for naming new Mesorhizobium species isolated from Vachellia karroo root nodules.</title>
        <authorList>
            <person name="Van Lill M."/>
        </authorList>
    </citation>
    <scope>NUCLEOTIDE SEQUENCE [LARGE SCALE GENOMIC DNA]</scope>
    <source>
        <strain evidence="7 8">VK23A</strain>
    </source>
</reference>
<proteinExistence type="predicted"/>
<evidence type="ECO:0000256" key="1">
    <source>
        <dbReference type="ARBA" id="ARBA00022670"/>
    </source>
</evidence>
<dbReference type="InterPro" id="IPR028090">
    <property type="entry name" value="JAB_dom_prok"/>
</dbReference>
<dbReference type="PROSITE" id="PS50249">
    <property type="entry name" value="MPN"/>
    <property type="match status" value="1"/>
</dbReference>
<dbReference type="Proteomes" id="UP001271780">
    <property type="component" value="Unassembled WGS sequence"/>
</dbReference>
<sequence>MPEDGKDFVSQVHGISVHLTGVAVHTIKEYALAAGDRETGGILVGRYDGHGNNVTVSEATTQSKDSRSGRTWFQRGVHGLKDLLQSRWRHGEYYVGEWHSHPRAAPEPSANDIKEMRAISKEISYRCPKPVMIIAGTSAAREVYLSASVFERGGLVRLQESSVSSET</sequence>
<comment type="caution">
    <text evidence="7">The sequence shown here is derived from an EMBL/GenBank/DDBJ whole genome shotgun (WGS) entry which is preliminary data.</text>
</comment>
<evidence type="ECO:0000313" key="7">
    <source>
        <dbReference type="EMBL" id="MDX8470972.1"/>
    </source>
</evidence>
<dbReference type="RefSeq" id="WP_320315148.1">
    <property type="nucleotide sequence ID" value="NZ_JAVIIX010000001.1"/>
</dbReference>
<evidence type="ECO:0000256" key="2">
    <source>
        <dbReference type="ARBA" id="ARBA00022723"/>
    </source>
</evidence>
<evidence type="ECO:0000256" key="3">
    <source>
        <dbReference type="ARBA" id="ARBA00022801"/>
    </source>
</evidence>
<dbReference type="Pfam" id="PF14464">
    <property type="entry name" value="Prok-JAB"/>
    <property type="match status" value="1"/>
</dbReference>
<keyword evidence="8" id="KW-1185">Reference proteome</keyword>
<keyword evidence="4" id="KW-0862">Zinc</keyword>
<evidence type="ECO:0000256" key="5">
    <source>
        <dbReference type="ARBA" id="ARBA00023049"/>
    </source>
</evidence>